<dbReference type="Proteomes" id="UP000481583">
    <property type="component" value="Unassembled WGS sequence"/>
</dbReference>
<organism evidence="1 2">
    <name type="scientific">Streptomyces coryli</name>
    <dbReference type="NCBI Taxonomy" id="1128680"/>
    <lineage>
        <taxon>Bacteria</taxon>
        <taxon>Bacillati</taxon>
        <taxon>Actinomycetota</taxon>
        <taxon>Actinomycetes</taxon>
        <taxon>Kitasatosporales</taxon>
        <taxon>Streptomycetaceae</taxon>
        <taxon>Streptomyces</taxon>
    </lineage>
</organism>
<accession>A0A6G4U0D9</accession>
<name>A0A6G4U0D9_9ACTN</name>
<gene>
    <name evidence="1" type="ORF">G5C51_17125</name>
</gene>
<dbReference type="RefSeq" id="WP_165238200.1">
    <property type="nucleotide sequence ID" value="NZ_JAAKZV010000067.1"/>
</dbReference>
<evidence type="ECO:0000313" key="2">
    <source>
        <dbReference type="Proteomes" id="UP000481583"/>
    </source>
</evidence>
<proteinExistence type="predicted"/>
<dbReference type="InterPro" id="IPR027417">
    <property type="entry name" value="P-loop_NTPase"/>
</dbReference>
<comment type="caution">
    <text evidence="1">The sequence shown here is derived from an EMBL/GenBank/DDBJ whole genome shotgun (WGS) entry which is preliminary data.</text>
</comment>
<evidence type="ECO:0000313" key="1">
    <source>
        <dbReference type="EMBL" id="NGN65614.1"/>
    </source>
</evidence>
<dbReference type="Pfam" id="PF13238">
    <property type="entry name" value="AAA_18"/>
    <property type="match status" value="1"/>
</dbReference>
<dbReference type="AlphaFoldDB" id="A0A6G4U0D9"/>
<keyword evidence="2" id="KW-1185">Reference proteome</keyword>
<reference evidence="1 2" key="1">
    <citation type="submission" date="2020-02" db="EMBL/GenBank/DDBJ databases">
        <title>Whole-genome analyses of novel actinobacteria.</title>
        <authorList>
            <person name="Sahin N."/>
        </authorList>
    </citation>
    <scope>NUCLEOTIDE SEQUENCE [LARGE SCALE GENOMIC DNA]</scope>
    <source>
        <strain evidence="1 2">A7024</strain>
    </source>
</reference>
<dbReference type="Gene3D" id="3.40.50.300">
    <property type="entry name" value="P-loop containing nucleotide triphosphate hydrolases"/>
    <property type="match status" value="2"/>
</dbReference>
<dbReference type="SUPFAM" id="SSF52540">
    <property type="entry name" value="P-loop containing nucleoside triphosphate hydrolases"/>
    <property type="match status" value="2"/>
</dbReference>
<protein>
    <submittedName>
        <fullName evidence="1">AAA family ATPase</fullName>
    </submittedName>
</protein>
<dbReference type="EMBL" id="JAAKZV010000067">
    <property type="protein sequence ID" value="NGN65614.1"/>
    <property type="molecule type" value="Genomic_DNA"/>
</dbReference>
<sequence>MTPAFPVLWLCGPPGVGKTTVAWEMYSQLTRAGVDCGFVDIDQLGMCYPEPAEDPGRHRMKARNLHAVVAGFREAGAQGLIVSGVVDPARGVLADRIPRAGVTVCRMRADRDVLRERFLGRGAPADLVDDVLREADALDASDFADLCVGTSGMDVAQVVRLVTERTDGWLATAPVRSSDAPEPQPAPPADGTVLWLCGATGVGKSTVGFAVYQRVLRAGVAAAYLDLDQLGFCHPVPEDDPGNHRVKARNLAAVRRTYRAAGAQVLILTGPVEDETAVKAYADALPGADLRLYRLHAEREHLTERIMSRREGGSWAQPGDPLRGKSVAHLRHVADEAVSSAAALEAAGIGDLRIDTDARTVQETADTIAAHAGLPPGVRPS</sequence>